<dbReference type="Proteomes" id="UP000683000">
    <property type="component" value="Unassembled WGS sequence"/>
</dbReference>
<protein>
    <submittedName>
        <fullName evidence="1">Uncharacterized protein</fullName>
    </submittedName>
</protein>
<sequence length="187" mass="21361">MSDQSASAQPAEKDYAFTVALTVYSALKQLSKGKSVAKRQEKTVKTKQLAFSLNEGNYIEFLESILEKHGQTQFKVSRKQFFSFKFTMPKMKKYMPKVFSVAVKPSQFFSQHTASEAMDVDNESDYKEMVQKIRDGVSDPGTMPTKISVDMKQVEKLPSNQLNSKDEELSVSDDNQVFFFYHSLNNF</sequence>
<reference evidence="1" key="1">
    <citation type="submission" date="2021-03" db="EMBL/GenBank/DDBJ databases">
        <title>Evolutionary innovations through gain and loss of genes in the ectomycorrhizal Boletales.</title>
        <authorList>
            <person name="Wu G."/>
            <person name="Miyauchi S."/>
            <person name="Morin E."/>
            <person name="Yang Z.-L."/>
            <person name="Xu J."/>
            <person name="Martin F.M."/>
        </authorList>
    </citation>
    <scope>NUCLEOTIDE SEQUENCE</scope>
    <source>
        <strain evidence="1">BR01</strain>
    </source>
</reference>
<organism evidence="1 2">
    <name type="scientific">Boletus reticuloceps</name>
    <dbReference type="NCBI Taxonomy" id="495285"/>
    <lineage>
        <taxon>Eukaryota</taxon>
        <taxon>Fungi</taxon>
        <taxon>Dikarya</taxon>
        <taxon>Basidiomycota</taxon>
        <taxon>Agaricomycotina</taxon>
        <taxon>Agaricomycetes</taxon>
        <taxon>Agaricomycetidae</taxon>
        <taxon>Boletales</taxon>
        <taxon>Boletineae</taxon>
        <taxon>Boletaceae</taxon>
        <taxon>Boletoideae</taxon>
        <taxon>Boletus</taxon>
    </lineage>
</organism>
<keyword evidence="2" id="KW-1185">Reference proteome</keyword>
<dbReference type="EMBL" id="JAGFBS010000008">
    <property type="protein sequence ID" value="KAG6377874.1"/>
    <property type="molecule type" value="Genomic_DNA"/>
</dbReference>
<accession>A0A8I2YRC2</accession>
<name>A0A8I2YRC2_9AGAM</name>
<evidence type="ECO:0000313" key="2">
    <source>
        <dbReference type="Proteomes" id="UP000683000"/>
    </source>
</evidence>
<comment type="caution">
    <text evidence="1">The sequence shown here is derived from an EMBL/GenBank/DDBJ whole genome shotgun (WGS) entry which is preliminary data.</text>
</comment>
<gene>
    <name evidence="1" type="ORF">JVT61DRAFT_14660</name>
</gene>
<evidence type="ECO:0000313" key="1">
    <source>
        <dbReference type="EMBL" id="KAG6377874.1"/>
    </source>
</evidence>
<dbReference type="AlphaFoldDB" id="A0A8I2YRC2"/>
<dbReference type="OrthoDB" id="2687480at2759"/>
<proteinExistence type="predicted"/>